<keyword evidence="3" id="KW-1185">Reference proteome</keyword>
<keyword evidence="1" id="KW-0472">Membrane</keyword>
<dbReference type="Proteomes" id="UP000005867">
    <property type="component" value="Chromosome"/>
</dbReference>
<dbReference type="KEGG" id="pyr:P186_2144"/>
<dbReference type="AlphaFoldDB" id="G7VAV8"/>
<keyword evidence="2" id="KW-0548">Nucleotidyltransferase</keyword>
<evidence type="ECO:0000313" key="2">
    <source>
        <dbReference type="EMBL" id="AET33536.1"/>
    </source>
</evidence>
<sequence length="233" mass="25406">MKWSVSRLEDLRNLVARKIFHIGFVGLMAVPFITDIPPELYIAALTFVGSLLYSIQVRQPIVWEEWRQSFFKALEDAFGRLEQLLPLDKPKLRDQYLKAVRQFEELVLLAERDYEKRHGYLGILMGAVGFLTALVLFGKQHLLAALISMAVYDAASAVAGSALGGKKFLGKLTAWGTAVGALLNTAVLMSLGYSPPASAVITALVIAADAASPEDNLTIPLAAAAGSYILHYL</sequence>
<proteinExistence type="predicted"/>
<dbReference type="GO" id="GO:0016779">
    <property type="term" value="F:nucleotidyltransferase activity"/>
    <property type="evidence" value="ECO:0007669"/>
    <property type="project" value="UniProtKB-KW"/>
</dbReference>
<accession>G7VAV8</accession>
<reference evidence="2 3" key="1">
    <citation type="journal article" date="2012" name="J. Bacteriol.">
        <title>Complete genome sequence of strain 1860, a crenarchaeon of the genus pyrobaculum able to grow with various electron acceptors.</title>
        <authorList>
            <person name="Mardanov A.V."/>
            <person name="Gumerov V.M."/>
            <person name="Slobodkina G.B."/>
            <person name="Beletsky A.V."/>
            <person name="Bonch-Osmolovskaya E.A."/>
            <person name="Ravin N.V."/>
            <person name="Skryabin K.G."/>
        </authorList>
    </citation>
    <scope>NUCLEOTIDE SEQUENCE [LARGE SCALE GENOMIC DNA]</scope>
    <source>
        <strain evidence="2 3">1860</strain>
    </source>
</reference>
<feature type="transmembrane region" description="Helical" evidence="1">
    <location>
        <begin position="143"/>
        <end position="165"/>
    </location>
</feature>
<organism evidence="2 3">
    <name type="scientific">Pyrobaculum ferrireducens</name>
    <dbReference type="NCBI Taxonomy" id="1104324"/>
    <lineage>
        <taxon>Archaea</taxon>
        <taxon>Thermoproteota</taxon>
        <taxon>Thermoprotei</taxon>
        <taxon>Thermoproteales</taxon>
        <taxon>Thermoproteaceae</taxon>
        <taxon>Pyrobaculum</taxon>
    </lineage>
</organism>
<feature type="transmembrane region" description="Helical" evidence="1">
    <location>
        <begin position="119"/>
        <end position="137"/>
    </location>
</feature>
<keyword evidence="2" id="KW-0808">Transferase</keyword>
<dbReference type="eggNOG" id="arCOG01882">
    <property type="taxonomic scope" value="Archaea"/>
</dbReference>
<dbReference type="EMBL" id="CP003098">
    <property type="protein sequence ID" value="AET33536.1"/>
    <property type="molecule type" value="Genomic_DNA"/>
</dbReference>
<keyword evidence="1" id="KW-1133">Transmembrane helix</keyword>
<gene>
    <name evidence="2" type="ORF">P186_2144</name>
</gene>
<evidence type="ECO:0000313" key="3">
    <source>
        <dbReference type="Proteomes" id="UP000005867"/>
    </source>
</evidence>
<name>G7VAV8_9CREN</name>
<keyword evidence="1" id="KW-0812">Transmembrane</keyword>
<feature type="transmembrane region" description="Helical" evidence="1">
    <location>
        <begin position="15"/>
        <end position="34"/>
    </location>
</feature>
<feature type="transmembrane region" description="Helical" evidence="1">
    <location>
        <begin position="40"/>
        <end position="57"/>
    </location>
</feature>
<dbReference type="BioCyc" id="PSP1104324:GJSN-2094-MONOMER"/>
<dbReference type="HOGENOM" id="CLU_1232825_0_0_2"/>
<protein>
    <submittedName>
        <fullName evidence="2">Phosphatidate cytidylyltransferase</fullName>
    </submittedName>
</protein>
<evidence type="ECO:0000256" key="1">
    <source>
        <dbReference type="SAM" id="Phobius"/>
    </source>
</evidence>
<feature type="transmembrane region" description="Helical" evidence="1">
    <location>
        <begin position="172"/>
        <end position="193"/>
    </location>
</feature>
<dbReference type="STRING" id="1104324.P186_2144"/>